<accession>A0A8S5VG16</accession>
<organism evidence="1">
    <name type="scientific">Podoviridae sp. ct6BA50</name>
    <dbReference type="NCBI Taxonomy" id="2825221"/>
    <lineage>
        <taxon>Viruses</taxon>
        <taxon>Duplodnaviria</taxon>
        <taxon>Heunggongvirae</taxon>
        <taxon>Uroviricota</taxon>
        <taxon>Caudoviricetes</taxon>
    </lineage>
</organism>
<dbReference type="EMBL" id="BK016263">
    <property type="protein sequence ID" value="DAG05693.1"/>
    <property type="molecule type" value="Genomic_DNA"/>
</dbReference>
<protein>
    <submittedName>
        <fullName evidence="1">Uncharacterized protein</fullName>
    </submittedName>
</protein>
<proteinExistence type="predicted"/>
<sequence>MDRLTIPDVKVDAHTTRRTMIDAEAVKERAMEIYWKLKKYEDTGLTPAEVLSMSAEWCAMMSVLNSIGSYDRLMELAKADKEGRVAVLPCRVGDTVYFVSKRYKCINELTINSVESIVLLGKKWGKCVFVSREEAEKALAAAKRDG</sequence>
<reference evidence="1" key="1">
    <citation type="journal article" date="2021" name="Proc. Natl. Acad. Sci. U.S.A.">
        <title>A Catalog of Tens of Thousands of Viruses from Human Metagenomes Reveals Hidden Associations with Chronic Diseases.</title>
        <authorList>
            <person name="Tisza M.J."/>
            <person name="Buck C.B."/>
        </authorList>
    </citation>
    <scope>NUCLEOTIDE SEQUENCE</scope>
    <source>
        <strain evidence="1">Ct6BA50</strain>
    </source>
</reference>
<name>A0A8S5VG16_9CAUD</name>
<evidence type="ECO:0000313" key="1">
    <source>
        <dbReference type="EMBL" id="DAG05693.1"/>
    </source>
</evidence>